<dbReference type="PROSITE" id="PS51257">
    <property type="entry name" value="PROKAR_LIPOPROTEIN"/>
    <property type="match status" value="1"/>
</dbReference>
<accession>A0ABU9IM86</accession>
<name>A0ABU9IM86_9FLAO</name>
<dbReference type="Proteomes" id="UP001485226">
    <property type="component" value="Unassembled WGS sequence"/>
</dbReference>
<keyword evidence="2" id="KW-1185">Reference proteome</keyword>
<evidence type="ECO:0000313" key="2">
    <source>
        <dbReference type="Proteomes" id="UP001485226"/>
    </source>
</evidence>
<protein>
    <recommendedName>
        <fullName evidence="3">Lipoprotein</fullName>
    </recommendedName>
</protein>
<comment type="caution">
    <text evidence="1">The sequence shown here is derived from an EMBL/GenBank/DDBJ whole genome shotgun (WGS) entry which is preliminary data.</text>
</comment>
<proteinExistence type="predicted"/>
<evidence type="ECO:0000313" key="1">
    <source>
        <dbReference type="EMBL" id="MEL1253242.1"/>
    </source>
</evidence>
<organism evidence="1 2">
    <name type="scientific">Flavobacterium calami</name>
    <dbReference type="NCBI Taxonomy" id="3139144"/>
    <lineage>
        <taxon>Bacteria</taxon>
        <taxon>Pseudomonadati</taxon>
        <taxon>Bacteroidota</taxon>
        <taxon>Flavobacteriia</taxon>
        <taxon>Flavobacteriales</taxon>
        <taxon>Flavobacteriaceae</taxon>
        <taxon>Flavobacterium</taxon>
    </lineage>
</organism>
<sequence>MKNKILVVLLFILLASCQEKKMELKLMNKDIVSKGFSIDTIESFYNHSVFNSEKEKYAFTNVVKFELSNNTDKKYLFFIKNLNLSDIYNLDIIIEDEQSNVLGKSEPLIDPSYSCKLFSLLEQHFKIEDEKEVLFKKMGYNLKSKNVNFYDQWVVIPAKEKYVFLTSLPLPFVVEDTEENLRRPIYFKLNPEKRYTFRLKYKLKDDIEKILPKDILSNFRENNVEIFKGEIATQKIPIIFK</sequence>
<gene>
    <name evidence="1" type="ORF">AAEO57_05625</name>
</gene>
<reference evidence="1 2" key="1">
    <citation type="submission" date="2024-04" db="EMBL/GenBank/DDBJ databases">
        <title>Flavobacterium sp. DGU38 16S ribosomal RNA gene Genome sequencing and assembly.</title>
        <authorList>
            <person name="Park S."/>
        </authorList>
    </citation>
    <scope>NUCLEOTIDE SEQUENCE [LARGE SCALE GENOMIC DNA]</scope>
    <source>
        <strain evidence="1 2">DGU38</strain>
    </source>
</reference>
<dbReference type="RefSeq" id="WP_341690384.1">
    <property type="nucleotide sequence ID" value="NZ_JBBYHS010000005.1"/>
</dbReference>
<evidence type="ECO:0008006" key="3">
    <source>
        <dbReference type="Google" id="ProtNLM"/>
    </source>
</evidence>
<dbReference type="EMBL" id="JBBYHS010000005">
    <property type="protein sequence ID" value="MEL1253242.1"/>
    <property type="molecule type" value="Genomic_DNA"/>
</dbReference>